<evidence type="ECO:0000313" key="4">
    <source>
        <dbReference type="EMBL" id="WXA14545.1"/>
    </source>
</evidence>
<evidence type="ECO:0000259" key="2">
    <source>
        <dbReference type="Pfam" id="PF22013"/>
    </source>
</evidence>
<dbReference type="InterPro" id="IPR041497">
    <property type="entry name" value="Thump-like"/>
</dbReference>
<dbReference type="EMBL" id="CP136925">
    <property type="protein sequence ID" value="WXA14545.1"/>
    <property type="molecule type" value="Genomic_DNA"/>
</dbReference>
<evidence type="ECO:0000313" key="3">
    <source>
        <dbReference type="EMBL" id="WXA03031.1"/>
    </source>
</evidence>
<keyword evidence="4" id="KW-0808">Transferase</keyword>
<dbReference type="KEGG" id="mcaa:R3L15_06585"/>
<dbReference type="Proteomes" id="UP001368318">
    <property type="component" value="Chromosome"/>
</dbReference>
<dbReference type="AlphaFoldDB" id="A0AAU6PAT1"/>
<dbReference type="RefSeq" id="WP_338734002.1">
    <property type="nucleotide sequence ID" value="NZ_CP136924.1"/>
</dbReference>
<evidence type="ECO:0000259" key="1">
    <source>
        <dbReference type="Pfam" id="PF18096"/>
    </source>
</evidence>
<sequence length="395" mass="45554">MNKDLLNTTVQEFINTHLNTNTTNLVLKGSPFKNIDIKDLIEQIEAKKRCKKKLPTWYNADHIIYPNKLNIEQTSSEITAKYKAELISGESLIDVTGGFGVDDYYFSKHVNHVTHCEINNTLSNIVSHNFNTLKANRIKTITGDGLAYLKNSKNTYDWIYIDPSRRHDTKGKVFFLNDCLPNVPQHLNLLFNHTNKIMIKTSPLLDLSVGVSELNHVKSIHIIAVNNEVKELLWFLEKEYNQGISIKTINLTKTKRELFDFKWQDESKVQPSYSKPLNYIYEPNSAILKSGAFKLVSQKLNIFKLQKHSHLYTSNSLIDFPGRSFKIRATLPYNKKALKKENITKANIATRNFPESVQQIRKKFNIKDGGELYLFFTTNINNERIVVICEKPEIT</sequence>
<gene>
    <name evidence="4" type="ORF">R3L15_06585</name>
    <name evidence="3" type="ORF">R3L16_00815</name>
</gene>
<keyword evidence="5" id="KW-1185">Reference proteome</keyword>
<protein>
    <submittedName>
        <fullName evidence="4">Class I SAM-dependent methyltransferase</fullName>
    </submittedName>
</protein>
<dbReference type="GO" id="GO:0008168">
    <property type="term" value="F:methyltransferase activity"/>
    <property type="evidence" value="ECO:0007669"/>
    <property type="project" value="UniProtKB-KW"/>
</dbReference>
<dbReference type="InterPro" id="IPR029063">
    <property type="entry name" value="SAM-dependent_MTases_sf"/>
</dbReference>
<organism evidence="4">
    <name type="scientific">Mangrovimonas cancribranchiae</name>
    <dbReference type="NCBI Taxonomy" id="3080055"/>
    <lineage>
        <taxon>Bacteria</taxon>
        <taxon>Pseudomonadati</taxon>
        <taxon>Bacteroidota</taxon>
        <taxon>Flavobacteriia</taxon>
        <taxon>Flavobacteriales</taxon>
        <taxon>Flavobacteriaceae</taxon>
        <taxon>Mangrovimonas</taxon>
    </lineage>
</organism>
<dbReference type="Gene3D" id="3.40.50.150">
    <property type="entry name" value="Vaccinia Virus protein VP39"/>
    <property type="match status" value="1"/>
</dbReference>
<dbReference type="SUPFAM" id="SSF53335">
    <property type="entry name" value="S-adenosyl-L-methionine-dependent methyltransferases"/>
    <property type="match status" value="1"/>
</dbReference>
<dbReference type="Pfam" id="PF18096">
    <property type="entry name" value="Thump_like"/>
    <property type="match status" value="1"/>
</dbReference>
<reference evidence="4 5" key="1">
    <citation type="submission" date="2023-10" db="EMBL/GenBank/DDBJ databases">
        <title>Culture-based analysis of two novel bacteria associated with mangrove crab gills.</title>
        <authorList>
            <person name="Yang X."/>
            <person name="Garuglieri E."/>
            <person name="Van Goethem M.W."/>
            <person name="Fusi M."/>
            <person name="Marasco R."/>
            <person name="Daffonchio D.G."/>
        </authorList>
    </citation>
    <scope>NUCLEOTIDE SEQUENCE</scope>
    <source>
        <strain evidence="4">UG2-1</strain>
        <strain evidence="3">UG2-2</strain>
        <strain evidence="5">UG2_2</strain>
    </source>
</reference>
<dbReference type="InterPro" id="IPR054168">
    <property type="entry name" value="PG_1098_Fer"/>
</dbReference>
<dbReference type="EMBL" id="CP136924">
    <property type="protein sequence ID" value="WXA03031.1"/>
    <property type="molecule type" value="Genomic_DNA"/>
</dbReference>
<dbReference type="Gene3D" id="1.10.10.1110">
    <property type="entry name" value="Methyltransferase PG1098, N-terminal domain"/>
    <property type="match status" value="1"/>
</dbReference>
<dbReference type="Pfam" id="PF22013">
    <property type="entry name" value="PG_1098_Fer"/>
    <property type="match status" value="1"/>
</dbReference>
<proteinExistence type="predicted"/>
<accession>A0AAU6PAT1</accession>
<evidence type="ECO:0000313" key="5">
    <source>
        <dbReference type="Proteomes" id="UP001368318"/>
    </source>
</evidence>
<feature type="domain" description="THUMP-like" evidence="1">
    <location>
        <begin position="322"/>
        <end position="391"/>
    </location>
</feature>
<keyword evidence="4" id="KW-0489">Methyltransferase</keyword>
<dbReference type="GO" id="GO:0032259">
    <property type="term" value="P:methylation"/>
    <property type="evidence" value="ECO:0007669"/>
    <property type="project" value="UniProtKB-KW"/>
</dbReference>
<name>A0AAU6PAT1_9FLAO</name>
<feature type="domain" description="PG-1098 ferredoxin-like" evidence="2">
    <location>
        <begin position="279"/>
        <end position="321"/>
    </location>
</feature>